<reference evidence="3 4" key="1">
    <citation type="submission" date="2019-08" db="EMBL/GenBank/DDBJ databases">
        <title>Genome of Luteibaculum oceani JCM 18817.</title>
        <authorList>
            <person name="Bowman J.P."/>
        </authorList>
    </citation>
    <scope>NUCLEOTIDE SEQUENCE [LARGE SCALE GENOMIC DNA]</scope>
    <source>
        <strain evidence="3 4">JCM 18817</strain>
    </source>
</reference>
<dbReference type="InterPro" id="IPR013229">
    <property type="entry name" value="PEGA"/>
</dbReference>
<dbReference type="RefSeq" id="WP_147014556.1">
    <property type="nucleotide sequence ID" value="NZ_VORB01000006.1"/>
</dbReference>
<proteinExistence type="predicted"/>
<dbReference type="Pfam" id="PF08308">
    <property type="entry name" value="PEGA"/>
    <property type="match status" value="1"/>
</dbReference>
<dbReference type="EMBL" id="VORB01000006">
    <property type="protein sequence ID" value="TXC78529.1"/>
    <property type="molecule type" value="Genomic_DNA"/>
</dbReference>
<keyword evidence="4" id="KW-1185">Reference proteome</keyword>
<accession>A0A5C6V043</accession>
<gene>
    <name evidence="3" type="ORF">FRX97_07360</name>
</gene>
<dbReference type="Proteomes" id="UP000321168">
    <property type="component" value="Unassembled WGS sequence"/>
</dbReference>
<organism evidence="3 4">
    <name type="scientific">Luteibaculum oceani</name>
    <dbReference type="NCBI Taxonomy" id="1294296"/>
    <lineage>
        <taxon>Bacteria</taxon>
        <taxon>Pseudomonadati</taxon>
        <taxon>Bacteroidota</taxon>
        <taxon>Flavobacteriia</taxon>
        <taxon>Flavobacteriales</taxon>
        <taxon>Luteibaculaceae</taxon>
        <taxon>Luteibaculum</taxon>
    </lineage>
</organism>
<dbReference type="AlphaFoldDB" id="A0A5C6V043"/>
<evidence type="ECO:0000259" key="2">
    <source>
        <dbReference type="Pfam" id="PF08308"/>
    </source>
</evidence>
<evidence type="ECO:0000256" key="1">
    <source>
        <dbReference type="SAM" id="SignalP"/>
    </source>
</evidence>
<feature type="signal peptide" evidence="1">
    <location>
        <begin position="1"/>
        <end position="22"/>
    </location>
</feature>
<feature type="chain" id="PRO_5023111212" evidence="1">
    <location>
        <begin position="23"/>
        <end position="471"/>
    </location>
</feature>
<sequence>MVPKLLKYALIFWCCVSTYAYGQSSPGIFIQTSPEGAKIESKGNYVGDTPLLVKYDDLRKGKIVISKEGYDEVRIPKVTSNSISFRLKPKSGYNRNPVKSRFIAVFETDTLYIDPFELTDASRSFNCFDVNMNYQVLGAYTTISANKIYGCGLKYIARYNMADPVFANYLNREEMPFAVQQIQVDVRDIARSFQKKSKKPVGLGRYDFQQMWYVLAENGNKKLLLLPTESPMEESRKFQPEFSGNIPPALYYGNLLFMEDSSLTLIKNDNFPALIPEFSNNSTLMNSAGQLETLEAFFMALEEDEYLIGEIFTETWGNKATKSGRDENKIEAILAERNIQRLSIGGEQDLQIDTAEAAYFFQINPERPASSTVIKGEKATTVQLDKPWYLRFDSSATTYPTKTIAKEDQLYFIPEEGILRKEQSKETWYLKNVDNEGPDMLDHSKQKFENKIIRQPKNYGNDKEWYLRSPN</sequence>
<protein>
    <submittedName>
        <fullName evidence="3">PEGA domain-containing protein</fullName>
    </submittedName>
</protein>
<comment type="caution">
    <text evidence="3">The sequence shown here is derived from an EMBL/GenBank/DDBJ whole genome shotgun (WGS) entry which is preliminary data.</text>
</comment>
<feature type="domain" description="PEGA" evidence="2">
    <location>
        <begin position="27"/>
        <end position="73"/>
    </location>
</feature>
<evidence type="ECO:0000313" key="4">
    <source>
        <dbReference type="Proteomes" id="UP000321168"/>
    </source>
</evidence>
<keyword evidence="1" id="KW-0732">Signal</keyword>
<evidence type="ECO:0000313" key="3">
    <source>
        <dbReference type="EMBL" id="TXC78529.1"/>
    </source>
</evidence>
<name>A0A5C6V043_9FLAO</name>